<dbReference type="CDD" id="cd03823">
    <property type="entry name" value="GT4_ExpE7-like"/>
    <property type="match status" value="1"/>
</dbReference>
<dbReference type="InterPro" id="IPR050194">
    <property type="entry name" value="Glycosyltransferase_grp1"/>
</dbReference>
<dbReference type="AlphaFoldDB" id="A0A0F9JJ03"/>
<feature type="domain" description="Glycosyltransferase subfamily 4-like N-terminal" evidence="2">
    <location>
        <begin position="25"/>
        <end position="219"/>
    </location>
</feature>
<dbReference type="EMBL" id="LAZR01011325">
    <property type="protein sequence ID" value="KKM62296.1"/>
    <property type="molecule type" value="Genomic_DNA"/>
</dbReference>
<evidence type="ECO:0000259" key="2">
    <source>
        <dbReference type="Pfam" id="PF13439"/>
    </source>
</evidence>
<reference evidence="3" key="1">
    <citation type="journal article" date="2015" name="Nature">
        <title>Complex archaea that bridge the gap between prokaryotes and eukaryotes.</title>
        <authorList>
            <person name="Spang A."/>
            <person name="Saw J.H."/>
            <person name="Jorgensen S.L."/>
            <person name="Zaremba-Niedzwiedzka K."/>
            <person name="Martijn J."/>
            <person name="Lind A.E."/>
            <person name="van Eijk R."/>
            <person name="Schleper C."/>
            <person name="Guy L."/>
            <person name="Ettema T.J."/>
        </authorList>
    </citation>
    <scope>NUCLEOTIDE SEQUENCE</scope>
</reference>
<dbReference type="InterPro" id="IPR028098">
    <property type="entry name" value="Glyco_trans_4-like_N"/>
</dbReference>
<dbReference type="SUPFAM" id="SSF53756">
    <property type="entry name" value="UDP-Glycosyltransferase/glycogen phosphorylase"/>
    <property type="match status" value="1"/>
</dbReference>
<protein>
    <recommendedName>
        <fullName evidence="4">Glycosyltransferase subfamily 4-like N-terminal domain-containing protein</fullName>
    </recommendedName>
</protein>
<evidence type="ECO:0000259" key="1">
    <source>
        <dbReference type="Pfam" id="PF00534"/>
    </source>
</evidence>
<evidence type="ECO:0008006" key="4">
    <source>
        <dbReference type="Google" id="ProtNLM"/>
    </source>
</evidence>
<dbReference type="Gene3D" id="3.40.50.2000">
    <property type="entry name" value="Glycogen Phosphorylase B"/>
    <property type="match status" value="2"/>
</dbReference>
<dbReference type="PANTHER" id="PTHR45947">
    <property type="entry name" value="SULFOQUINOVOSYL TRANSFERASE SQD2"/>
    <property type="match status" value="1"/>
</dbReference>
<evidence type="ECO:0000313" key="3">
    <source>
        <dbReference type="EMBL" id="KKM62296.1"/>
    </source>
</evidence>
<feature type="domain" description="Glycosyl transferase family 1" evidence="1">
    <location>
        <begin position="234"/>
        <end position="389"/>
    </location>
</feature>
<dbReference type="Pfam" id="PF00534">
    <property type="entry name" value="Glycos_transf_1"/>
    <property type="match status" value="1"/>
</dbReference>
<name>A0A0F9JJ03_9ZZZZ</name>
<proteinExistence type="predicted"/>
<organism evidence="3">
    <name type="scientific">marine sediment metagenome</name>
    <dbReference type="NCBI Taxonomy" id="412755"/>
    <lineage>
        <taxon>unclassified sequences</taxon>
        <taxon>metagenomes</taxon>
        <taxon>ecological metagenomes</taxon>
    </lineage>
</organism>
<dbReference type="InterPro" id="IPR001296">
    <property type="entry name" value="Glyco_trans_1"/>
</dbReference>
<gene>
    <name evidence="3" type="ORF">LCGC14_1523140</name>
</gene>
<dbReference type="GO" id="GO:0016757">
    <property type="term" value="F:glycosyltransferase activity"/>
    <property type="evidence" value="ECO:0007669"/>
    <property type="project" value="InterPro"/>
</dbReference>
<comment type="caution">
    <text evidence="3">The sequence shown here is derived from an EMBL/GenBank/DDBJ whole genome shotgun (WGS) entry which is preliminary data.</text>
</comment>
<accession>A0A0F9JJ03</accession>
<dbReference type="Pfam" id="PF13439">
    <property type="entry name" value="Glyco_transf_4"/>
    <property type="match status" value="1"/>
</dbReference>
<sequence>MRKRKIKKLHVLKIIHGYPPYYMAGSEVYTFHLCNELSKFFDITIFTRVEDDFQKPYNIKESNENGITLIRVNKPSRDYTFRSKYEDHKMAKIFEKCLVRVKPDIVHIGHLSHLTISIVEIIKKHEIPVIITLHDYWMMCIRGQLIQDDLSLCSGPEIDKCTECNKKYFTSHSHAKEEISNWLKTLKTINENVDLFISPSKFLQKKYLEYGIPEVKIIYKDYGFNKELFNGIKRNSSTKIRFGFLGRIVPVKGISLLIDAFNQINHSKAELNIYGKLPSSQLYLKERCLTSTINFKGSYNYKKISKILSNIDALVVPSVWYENSPLVIHEAFLAKIPVITSNLGGMAELVNHEKNGLLFEPGSIEDLKNKMELFINNPKLINDYSQETYVRSIQEDVKDIMKLYLKLLKRKEERLVVH</sequence>
<dbReference type="PANTHER" id="PTHR45947:SF3">
    <property type="entry name" value="SULFOQUINOVOSYL TRANSFERASE SQD2"/>
    <property type="match status" value="1"/>
</dbReference>